<sequence>MPYEDPKTKEVKIMWFIDKDGVRIFDEELQDYVEKYGKNFVGMYEIVGWEKTYELDLAARRKGDGKNYLTDGQLPSGWEKWGQAGGFADSIYWYSSKSGLLDLALIAGLSYAASKSQTKAGTGVNVANVMDDVKIKVTNPDYSDLKNTENFKTNTPQHVLGGEVNKKGKAVGYHTENNIHDGLDVELSNVTVPDEFGVYKANVTINETLKNGKSSFFPKNWSNQKIIDEVDYAFKNMKHRTGSKRTDIFVGKKFNGIDIQFKIKISYIQNVLF</sequence>
<dbReference type="InterPro" id="IPR029501">
    <property type="entry name" value="EndoU_bac"/>
</dbReference>
<evidence type="ECO:0000313" key="2">
    <source>
        <dbReference type="EMBL" id="GFH41460.1"/>
    </source>
</evidence>
<dbReference type="Pfam" id="PF14436">
    <property type="entry name" value="EndoU_bacteria"/>
    <property type="match status" value="1"/>
</dbReference>
<keyword evidence="3" id="KW-1185">Reference proteome</keyword>
<comment type="caution">
    <text evidence="2">The sequence shown here is derived from an EMBL/GenBank/DDBJ whole genome shotgun (WGS) entry which is preliminary data.</text>
</comment>
<accession>A0A6A0B7Z2</accession>
<evidence type="ECO:0000259" key="1">
    <source>
        <dbReference type="Pfam" id="PF14436"/>
    </source>
</evidence>
<gene>
    <name evidence="2" type="ORF">Hs30E_00110</name>
</gene>
<dbReference type="AlphaFoldDB" id="A0A6A0B7Z2"/>
<protein>
    <recommendedName>
        <fullName evidence="1">Bacterial EndoU nuclease domain-containing protein</fullName>
    </recommendedName>
</protein>
<feature type="domain" description="Bacterial EndoU nuclease" evidence="1">
    <location>
        <begin position="154"/>
        <end position="261"/>
    </location>
</feature>
<dbReference type="GO" id="GO:0004519">
    <property type="term" value="F:endonuclease activity"/>
    <property type="evidence" value="ECO:0007669"/>
    <property type="project" value="InterPro"/>
</dbReference>
<dbReference type="RefSeq" id="WP_172206965.1">
    <property type="nucleotide sequence ID" value="NZ_BLLI01000001.1"/>
</dbReference>
<proteinExistence type="predicted"/>
<organism evidence="2 3">
    <name type="scientific">Pseudolactococcus hodotermopsidis</name>
    <dbReference type="NCBI Taxonomy" id="2709157"/>
    <lineage>
        <taxon>Bacteria</taxon>
        <taxon>Bacillati</taxon>
        <taxon>Bacillota</taxon>
        <taxon>Bacilli</taxon>
        <taxon>Lactobacillales</taxon>
        <taxon>Streptococcaceae</taxon>
        <taxon>Pseudolactococcus</taxon>
    </lineage>
</organism>
<evidence type="ECO:0000313" key="3">
    <source>
        <dbReference type="Proteomes" id="UP000480303"/>
    </source>
</evidence>
<name>A0A6A0B7Z2_9LACT</name>
<dbReference type="Proteomes" id="UP000480303">
    <property type="component" value="Unassembled WGS sequence"/>
</dbReference>
<reference evidence="2 3" key="1">
    <citation type="submission" date="2020-02" db="EMBL/GenBank/DDBJ databases">
        <title>Draft genome sequence of Lactococcus sp. Hs30E4-3.</title>
        <authorList>
            <person name="Noda S."/>
            <person name="Yuki M."/>
            <person name="Ohkuma M."/>
        </authorList>
    </citation>
    <scope>NUCLEOTIDE SEQUENCE [LARGE SCALE GENOMIC DNA]</scope>
    <source>
        <strain evidence="2 3">Hs30E4-3</strain>
    </source>
</reference>
<dbReference type="EMBL" id="BLLI01000001">
    <property type="protein sequence ID" value="GFH41460.1"/>
    <property type="molecule type" value="Genomic_DNA"/>
</dbReference>